<feature type="compositionally biased region" description="Basic and acidic residues" evidence="1">
    <location>
        <begin position="308"/>
        <end position="323"/>
    </location>
</feature>
<proteinExistence type="predicted"/>
<sequence>MVIHHVRAELGVQRFEVVTQGETELAAVTRIAVRASAHHRALIRVAEHHALLRQRIEHRTARPGRQTGRRQRAVQAAAAAQDREVVVAAIGNHIRLREEGAAVVDDRLIPFQLVETFGRQVVGQALRQVEHVDRNQAFLDFRPGSPEGRDIDRVDAVDAALNEGTFPPTDDLLAKAHRARLIGNRIVVIDEGVEQLEPGRLGALLAARVADVLELAVFILEFEVVPVFATQENTGIAVLQLQIMNALEDLRKRLPTLEVQVTVIGRLRQTTPAVVGADQVLVGIGRRPARAYRQRRVETAFDLADVEGHGKSRAGERRGKADSQRQPGPTPEGGCACHRRYSLCFIVMAVGKSRNESVIESTHAPGPFLPFPVQTIASTL</sequence>
<dbReference type="Proteomes" id="UP000274541">
    <property type="component" value="Unassembled WGS sequence"/>
</dbReference>
<dbReference type="EMBL" id="RBPX01000416">
    <property type="protein sequence ID" value="RMO55895.1"/>
    <property type="molecule type" value="Genomic_DNA"/>
</dbReference>
<reference evidence="2 3" key="1">
    <citation type="submission" date="2018-08" db="EMBL/GenBank/DDBJ databases">
        <title>Recombination of ecologically and evolutionarily significant loci maintains genetic cohesion in the Pseudomonas syringae species complex.</title>
        <authorList>
            <person name="Dillon M."/>
            <person name="Thakur S."/>
            <person name="Almeida R.N.D."/>
            <person name="Weir B.S."/>
            <person name="Guttman D.S."/>
        </authorList>
    </citation>
    <scope>NUCLEOTIDE SEQUENCE [LARGE SCALE GENOMIC DNA]</scope>
    <source>
        <strain evidence="2 3">ICMP 4388</strain>
    </source>
</reference>
<feature type="region of interest" description="Disordered" evidence="1">
    <location>
        <begin position="308"/>
        <end position="333"/>
    </location>
</feature>
<evidence type="ECO:0000313" key="2">
    <source>
        <dbReference type="EMBL" id="RMO55895.1"/>
    </source>
</evidence>
<dbReference type="AlphaFoldDB" id="A0A3M3WDV6"/>
<comment type="caution">
    <text evidence="2">The sequence shown here is derived from an EMBL/GenBank/DDBJ whole genome shotgun (WGS) entry which is preliminary data.</text>
</comment>
<evidence type="ECO:0000313" key="3">
    <source>
        <dbReference type="Proteomes" id="UP000274541"/>
    </source>
</evidence>
<evidence type="ECO:0000256" key="1">
    <source>
        <dbReference type="SAM" id="MobiDB-lite"/>
    </source>
</evidence>
<protein>
    <submittedName>
        <fullName evidence="2">Uncharacterized protein</fullName>
    </submittedName>
</protein>
<gene>
    <name evidence="2" type="ORF">ALQ37_02509</name>
</gene>
<accession>A0A3M3WDV6</accession>
<name>A0A3M3WDV6_PSEAP</name>
<organism evidence="2 3">
    <name type="scientific">Pseudomonas syringae pv. aptata</name>
    <dbReference type="NCBI Taxonomy" id="83167"/>
    <lineage>
        <taxon>Bacteria</taxon>
        <taxon>Pseudomonadati</taxon>
        <taxon>Pseudomonadota</taxon>
        <taxon>Gammaproteobacteria</taxon>
        <taxon>Pseudomonadales</taxon>
        <taxon>Pseudomonadaceae</taxon>
        <taxon>Pseudomonas</taxon>
        <taxon>Pseudomonas syringae</taxon>
    </lineage>
</organism>